<feature type="region of interest" description="Disordered" evidence="8">
    <location>
        <begin position="1"/>
        <end position="22"/>
    </location>
</feature>
<protein>
    <recommendedName>
        <fullName evidence="3">Transcription initiation factor TFIID subunit 8</fullName>
    </recommendedName>
</protein>
<evidence type="ECO:0000313" key="12">
    <source>
        <dbReference type="Proteomes" id="UP000659654"/>
    </source>
</evidence>
<evidence type="ECO:0000256" key="6">
    <source>
        <dbReference type="ARBA" id="ARBA00023242"/>
    </source>
</evidence>
<dbReference type="GO" id="GO:0005669">
    <property type="term" value="C:transcription factor TFIID complex"/>
    <property type="evidence" value="ECO:0007669"/>
    <property type="project" value="InterPro"/>
</dbReference>
<gene>
    <name evidence="10" type="ORF">BXYJ_LOCUS9601</name>
</gene>
<feature type="region of interest" description="Disordered" evidence="8">
    <location>
        <begin position="338"/>
        <end position="394"/>
    </location>
</feature>
<comment type="similarity">
    <text evidence="2">Belongs to the TAF8 family.</text>
</comment>
<dbReference type="EMBL" id="CAJFCV020000004">
    <property type="protein sequence ID" value="CAG9116780.1"/>
    <property type="molecule type" value="Genomic_DNA"/>
</dbReference>
<dbReference type="Proteomes" id="UP000095284">
    <property type="component" value="Unplaced"/>
</dbReference>
<dbReference type="SMART" id="SM00576">
    <property type="entry name" value="BTP"/>
    <property type="match status" value="1"/>
</dbReference>
<dbReference type="eggNOG" id="KOG4336">
    <property type="taxonomic scope" value="Eukaryota"/>
</dbReference>
<keyword evidence="5" id="KW-0804">Transcription</keyword>
<feature type="compositionally biased region" description="Polar residues" evidence="8">
    <location>
        <begin position="1"/>
        <end position="11"/>
    </location>
</feature>
<accession>A0A1I7SIP6</accession>
<evidence type="ECO:0000256" key="2">
    <source>
        <dbReference type="ARBA" id="ARBA00008767"/>
    </source>
</evidence>
<evidence type="ECO:0000256" key="7">
    <source>
        <dbReference type="SAM" id="Coils"/>
    </source>
</evidence>
<reference evidence="10" key="2">
    <citation type="submission" date="2020-09" db="EMBL/GenBank/DDBJ databases">
        <authorList>
            <person name="Kikuchi T."/>
        </authorList>
    </citation>
    <scope>NUCLEOTIDE SEQUENCE</scope>
    <source>
        <strain evidence="10">Ka4C1</strain>
    </source>
</reference>
<evidence type="ECO:0000256" key="4">
    <source>
        <dbReference type="ARBA" id="ARBA00023015"/>
    </source>
</evidence>
<dbReference type="Gene3D" id="1.10.20.10">
    <property type="entry name" value="Histone, subunit A"/>
    <property type="match status" value="1"/>
</dbReference>
<evidence type="ECO:0000256" key="1">
    <source>
        <dbReference type="ARBA" id="ARBA00004123"/>
    </source>
</evidence>
<comment type="subcellular location">
    <subcellularLocation>
        <location evidence="1">Nucleus</location>
    </subcellularLocation>
</comment>
<keyword evidence="12" id="KW-1185">Reference proteome</keyword>
<sequence length="394" mass="45413">MRASSRATGNGTPLERRQDRGASVSAMSIDHAFVRIMRQAVAAILLQNKIEGATMSALDILGNLAAMHMNEICRRTRLLVENSGRSKVTAHDIEFACRDLEISIGDLCDYIQRFLIDPNYPYLPEPRTVSRKPQEAPMHIGEPAPRPSHVLPFLPPFPDPHTYIRTPINIEPDVSYVRHRELCAKNKRDTDYTLITYFTTKHPTISLFRKYEEEVRAEVKEELRRREERRKERIEARILAARRKRLEKDLSEMPTNGTTLPEDFLEEDDPAVANGVGNDDLAQREAIEKEIELEELTEVQVTENSLIRQRLRPAYQILLPFDDDRPYLNALLPPDFDEQKEREKEQQQEEQVNPQIYPDMLTSDPVDIPEKPKSKSKKHKSQNLSNAEPMDTAE</sequence>
<evidence type="ECO:0000313" key="10">
    <source>
        <dbReference type="EMBL" id="CAD5227056.1"/>
    </source>
</evidence>
<dbReference type="AlphaFoldDB" id="A0A1I7SIP6"/>
<evidence type="ECO:0000313" key="11">
    <source>
        <dbReference type="Proteomes" id="UP000095284"/>
    </source>
</evidence>
<dbReference type="WBParaSite" id="BXY_1291800.1">
    <property type="protein sequence ID" value="BXY_1291800.1"/>
    <property type="gene ID" value="BXY_1291800"/>
</dbReference>
<evidence type="ECO:0000256" key="3">
    <source>
        <dbReference type="ARBA" id="ARBA00017307"/>
    </source>
</evidence>
<dbReference type="GO" id="GO:0006367">
    <property type="term" value="P:transcription initiation at RNA polymerase II promoter"/>
    <property type="evidence" value="ECO:0007669"/>
    <property type="project" value="TreeGrafter"/>
</dbReference>
<evidence type="ECO:0000256" key="5">
    <source>
        <dbReference type="ARBA" id="ARBA00023163"/>
    </source>
</evidence>
<dbReference type="Pfam" id="PF07524">
    <property type="entry name" value="Bromo_TP"/>
    <property type="match status" value="1"/>
</dbReference>
<dbReference type="InterPro" id="IPR037818">
    <property type="entry name" value="TAF8"/>
</dbReference>
<name>A0A1I7SIP6_BURXY</name>
<dbReference type="PANTHER" id="PTHR46469">
    <property type="entry name" value="TRANSCRIPTION INITIATION FACTOR TFIID SUBUNIT 8"/>
    <property type="match status" value="1"/>
</dbReference>
<dbReference type="Pfam" id="PF10406">
    <property type="entry name" value="TAF8_C"/>
    <property type="match status" value="1"/>
</dbReference>
<dbReference type="Proteomes" id="UP000582659">
    <property type="component" value="Unassembled WGS sequence"/>
</dbReference>
<evidence type="ECO:0000259" key="9">
    <source>
        <dbReference type="SMART" id="SM00576"/>
    </source>
</evidence>
<feature type="domain" description="Bromodomain associated" evidence="9">
    <location>
        <begin position="30"/>
        <end position="106"/>
    </location>
</feature>
<dbReference type="GO" id="GO:0046982">
    <property type="term" value="F:protein heterodimerization activity"/>
    <property type="evidence" value="ECO:0007669"/>
    <property type="project" value="InterPro"/>
</dbReference>
<evidence type="ECO:0000256" key="8">
    <source>
        <dbReference type="SAM" id="MobiDB-lite"/>
    </source>
</evidence>
<dbReference type="EMBL" id="CAJFDI010000004">
    <property type="protein sequence ID" value="CAD5227056.1"/>
    <property type="molecule type" value="Genomic_DNA"/>
</dbReference>
<dbReference type="InterPro" id="IPR009072">
    <property type="entry name" value="Histone-fold"/>
</dbReference>
<feature type="coiled-coil region" evidence="7">
    <location>
        <begin position="212"/>
        <end position="249"/>
    </location>
</feature>
<evidence type="ECO:0000313" key="13">
    <source>
        <dbReference type="WBParaSite" id="BXY_1291800.1"/>
    </source>
</evidence>
<dbReference type="Proteomes" id="UP000659654">
    <property type="component" value="Unassembled WGS sequence"/>
</dbReference>
<dbReference type="InterPro" id="IPR006565">
    <property type="entry name" value="BTP"/>
</dbReference>
<keyword evidence="6" id="KW-0539">Nucleus</keyword>
<dbReference type="OrthoDB" id="2193813at2759"/>
<keyword evidence="4" id="KW-0805">Transcription regulation</keyword>
<reference evidence="13" key="1">
    <citation type="submission" date="2016-11" db="UniProtKB">
        <authorList>
            <consortium name="WormBaseParasite"/>
        </authorList>
    </citation>
    <scope>IDENTIFICATION</scope>
</reference>
<dbReference type="InterPro" id="IPR019473">
    <property type="entry name" value="TFIID_su8_C"/>
</dbReference>
<organism evidence="11 13">
    <name type="scientific">Bursaphelenchus xylophilus</name>
    <name type="common">Pinewood nematode worm</name>
    <name type="synonym">Aphelenchoides xylophilus</name>
    <dbReference type="NCBI Taxonomy" id="6326"/>
    <lineage>
        <taxon>Eukaryota</taxon>
        <taxon>Metazoa</taxon>
        <taxon>Ecdysozoa</taxon>
        <taxon>Nematoda</taxon>
        <taxon>Chromadorea</taxon>
        <taxon>Rhabditida</taxon>
        <taxon>Tylenchina</taxon>
        <taxon>Tylenchomorpha</taxon>
        <taxon>Aphelenchoidea</taxon>
        <taxon>Aphelenchoididae</taxon>
        <taxon>Bursaphelenchus</taxon>
    </lineage>
</organism>
<dbReference type="PANTHER" id="PTHR46469:SF1">
    <property type="entry name" value="TRANSCRIPTION INITIATION FACTOR TFIID SUBUNIT 8"/>
    <property type="match status" value="1"/>
</dbReference>
<proteinExistence type="inferred from homology"/>
<keyword evidence="7" id="KW-0175">Coiled coil</keyword>
<feature type="compositionally biased region" description="Basic and acidic residues" evidence="8">
    <location>
        <begin position="338"/>
        <end position="347"/>
    </location>
</feature>